<feature type="transmembrane region" description="Helical" evidence="1">
    <location>
        <begin position="206"/>
        <end position="227"/>
    </location>
</feature>
<evidence type="ECO:0008006" key="4">
    <source>
        <dbReference type="Google" id="ProtNLM"/>
    </source>
</evidence>
<proteinExistence type="predicted"/>
<accession>A0ABU8HC31</accession>
<evidence type="ECO:0000313" key="2">
    <source>
        <dbReference type="EMBL" id="MEI5906850.1"/>
    </source>
</evidence>
<dbReference type="Pfam" id="PF12679">
    <property type="entry name" value="ABC2_membrane_2"/>
    <property type="match status" value="1"/>
</dbReference>
<keyword evidence="3" id="KW-1185">Reference proteome</keyword>
<organism evidence="2 3">
    <name type="scientific">Bacillus spongiae</name>
    <dbReference type="NCBI Taxonomy" id="2683610"/>
    <lineage>
        <taxon>Bacteria</taxon>
        <taxon>Bacillati</taxon>
        <taxon>Bacillota</taxon>
        <taxon>Bacilli</taxon>
        <taxon>Bacillales</taxon>
        <taxon>Bacillaceae</taxon>
        <taxon>Bacillus</taxon>
    </lineage>
</organism>
<feature type="transmembrane region" description="Helical" evidence="1">
    <location>
        <begin position="264"/>
        <end position="286"/>
    </location>
</feature>
<feature type="transmembrane region" description="Helical" evidence="1">
    <location>
        <begin position="166"/>
        <end position="185"/>
    </location>
</feature>
<evidence type="ECO:0000313" key="3">
    <source>
        <dbReference type="Proteomes" id="UP001312865"/>
    </source>
</evidence>
<evidence type="ECO:0000256" key="1">
    <source>
        <dbReference type="SAM" id="Phobius"/>
    </source>
</evidence>
<dbReference type="Proteomes" id="UP001312865">
    <property type="component" value="Unassembled WGS sequence"/>
</dbReference>
<dbReference type="RefSeq" id="WP_336586292.1">
    <property type="nucleotide sequence ID" value="NZ_JBBAXC010000005.1"/>
</dbReference>
<name>A0ABU8HC31_9BACI</name>
<feature type="transmembrane region" description="Helical" evidence="1">
    <location>
        <begin position="293"/>
        <end position="316"/>
    </location>
</feature>
<feature type="transmembrane region" description="Helical" evidence="1">
    <location>
        <begin position="351"/>
        <end position="369"/>
    </location>
</feature>
<comment type="caution">
    <text evidence="2">The sequence shown here is derived from an EMBL/GenBank/DDBJ whole genome shotgun (WGS) entry which is preliminary data.</text>
</comment>
<sequence length="378" mass="43211">MKQLVKFELYKIFKQKSIYIGLFLILLLSSLNDFNIPLVDSYKPKDLQGEMQKVSQNWEGELTNEKIEAADTFQESFIQKGFDRSLTKEEAAEDYMVQSFYDYVNVEKVAIPYRIQELDNELTKYSENDFSYKKAILEKNMLQNIKADTVEHKAGAENIIEFSGYFSRYITGIILLIGLAGIFVNENNTGMDQLVYSSKHGRRKGVTAKIIASIIYVLFVILSWVSYTVLMNTYIYGSSGWDAPIQVANLVSQLSPYDLTMLEYFLIQIGIHLLVAIAFMSFVLIVSALSKNILTSFIISGTVFILPTISFGIPLWEYVMKYSFANFLISPEFTENLTVYNLFGNPVLTPYVHYPFIAIVTIILMVVVFKTIKRKQVA</sequence>
<keyword evidence="1" id="KW-1133">Transmembrane helix</keyword>
<keyword evidence="1" id="KW-0812">Transmembrane</keyword>
<keyword evidence="1" id="KW-0472">Membrane</keyword>
<reference evidence="2 3" key="1">
    <citation type="journal article" date="2018" name="J. Microbiol.">
        <title>Bacillus spongiae sp. nov., isolated from sponge of Jeju Island.</title>
        <authorList>
            <person name="Lee G.E."/>
            <person name="Im W.T."/>
            <person name="Park J.S."/>
        </authorList>
    </citation>
    <scope>NUCLEOTIDE SEQUENCE [LARGE SCALE GENOMIC DNA]</scope>
    <source>
        <strain evidence="2 3">135PIL107-10</strain>
    </source>
</reference>
<gene>
    <name evidence="2" type="ORF">WAK64_07230</name>
</gene>
<protein>
    <recommendedName>
        <fullName evidence="4">ABC transporter permease</fullName>
    </recommendedName>
</protein>
<dbReference type="EMBL" id="JBBAXC010000005">
    <property type="protein sequence ID" value="MEI5906850.1"/>
    <property type="molecule type" value="Genomic_DNA"/>
</dbReference>